<proteinExistence type="predicted"/>
<name>A0A8J6F4G9_ELECQ</name>
<organism evidence="1 2">
    <name type="scientific">Eleutherodactylus coqui</name>
    <name type="common">Puerto Rican coqui</name>
    <dbReference type="NCBI Taxonomy" id="57060"/>
    <lineage>
        <taxon>Eukaryota</taxon>
        <taxon>Metazoa</taxon>
        <taxon>Chordata</taxon>
        <taxon>Craniata</taxon>
        <taxon>Vertebrata</taxon>
        <taxon>Euteleostomi</taxon>
        <taxon>Amphibia</taxon>
        <taxon>Batrachia</taxon>
        <taxon>Anura</taxon>
        <taxon>Neobatrachia</taxon>
        <taxon>Hyloidea</taxon>
        <taxon>Eleutherodactylidae</taxon>
        <taxon>Eleutherodactylinae</taxon>
        <taxon>Eleutherodactylus</taxon>
        <taxon>Eleutherodactylus</taxon>
    </lineage>
</organism>
<dbReference type="AlphaFoldDB" id="A0A8J6F4G9"/>
<comment type="caution">
    <text evidence="1">The sequence shown here is derived from an EMBL/GenBank/DDBJ whole genome shotgun (WGS) entry which is preliminary data.</text>
</comment>
<gene>
    <name evidence="1" type="ORF">GDO78_010548</name>
</gene>
<keyword evidence="2" id="KW-1185">Reference proteome</keyword>
<protein>
    <submittedName>
        <fullName evidence="1">Uncharacterized protein</fullName>
    </submittedName>
</protein>
<dbReference type="Proteomes" id="UP000770717">
    <property type="component" value="Unassembled WGS sequence"/>
</dbReference>
<reference evidence="1" key="1">
    <citation type="thesis" date="2020" institute="ProQuest LLC" country="789 East Eisenhower Parkway, Ann Arbor, MI, USA">
        <title>Comparative Genomics and Chromosome Evolution.</title>
        <authorList>
            <person name="Mudd A.B."/>
        </authorList>
    </citation>
    <scope>NUCLEOTIDE SEQUENCE</scope>
    <source>
        <strain evidence="1">HN-11 Male</strain>
        <tissue evidence="1">Kidney and liver</tissue>
    </source>
</reference>
<dbReference type="EMBL" id="WNTK01000006">
    <property type="protein sequence ID" value="KAG9481362.1"/>
    <property type="molecule type" value="Genomic_DNA"/>
</dbReference>
<evidence type="ECO:0000313" key="2">
    <source>
        <dbReference type="Proteomes" id="UP000770717"/>
    </source>
</evidence>
<accession>A0A8J6F4G9</accession>
<sequence>MPSPKRKLHQLHSTCDPGEVECTGLYRLVSCIYGLFDEVHMTSKNSKILKNVKENVDDTSRILHPLTSNRYVSVESLQQYNNTL</sequence>
<evidence type="ECO:0000313" key="1">
    <source>
        <dbReference type="EMBL" id="KAG9481362.1"/>
    </source>
</evidence>